<reference evidence="1" key="1">
    <citation type="journal article" date="2022" name="Int. J. Mol. Sci.">
        <title>Draft Genome of Tanacetum Coccineum: Genomic Comparison of Closely Related Tanacetum-Family Plants.</title>
        <authorList>
            <person name="Yamashiro T."/>
            <person name="Shiraishi A."/>
            <person name="Nakayama K."/>
            <person name="Satake H."/>
        </authorList>
    </citation>
    <scope>NUCLEOTIDE SEQUENCE</scope>
</reference>
<evidence type="ECO:0000313" key="2">
    <source>
        <dbReference type="Proteomes" id="UP001151760"/>
    </source>
</evidence>
<accession>A0ABQ5I951</accession>
<proteinExistence type="predicted"/>
<keyword evidence="2" id="KW-1185">Reference proteome</keyword>
<evidence type="ECO:0000313" key="1">
    <source>
        <dbReference type="EMBL" id="GJT96677.1"/>
    </source>
</evidence>
<dbReference type="EMBL" id="BQNB010020503">
    <property type="protein sequence ID" value="GJT96677.1"/>
    <property type="molecule type" value="Genomic_DNA"/>
</dbReference>
<sequence>MVHLLMGERRGLNPRVVDSQSTALIHLATYAATPAQVKQSFKQRGWAVHFIDLTSLYLRLKRGAGRAILKPKISPEEPTLKGCKQRKVLTLSPTLFYADVPWAKGDTILFLSSIVPIRTSGLVRFVLLSTQFSVFVRDHVGRKVACLPSHPLEKLVARKKRRGSEAVYEALLLPL</sequence>
<name>A0ABQ5I951_9ASTR</name>
<protein>
    <submittedName>
        <fullName evidence="1">Uncharacterized protein</fullName>
    </submittedName>
</protein>
<dbReference type="Proteomes" id="UP001151760">
    <property type="component" value="Unassembled WGS sequence"/>
</dbReference>
<comment type="caution">
    <text evidence="1">The sequence shown here is derived from an EMBL/GenBank/DDBJ whole genome shotgun (WGS) entry which is preliminary data.</text>
</comment>
<gene>
    <name evidence="1" type="ORF">Tco_1092195</name>
</gene>
<reference evidence="1" key="2">
    <citation type="submission" date="2022-01" db="EMBL/GenBank/DDBJ databases">
        <authorList>
            <person name="Yamashiro T."/>
            <person name="Shiraishi A."/>
            <person name="Satake H."/>
            <person name="Nakayama K."/>
        </authorList>
    </citation>
    <scope>NUCLEOTIDE SEQUENCE</scope>
</reference>
<organism evidence="1 2">
    <name type="scientific">Tanacetum coccineum</name>
    <dbReference type="NCBI Taxonomy" id="301880"/>
    <lineage>
        <taxon>Eukaryota</taxon>
        <taxon>Viridiplantae</taxon>
        <taxon>Streptophyta</taxon>
        <taxon>Embryophyta</taxon>
        <taxon>Tracheophyta</taxon>
        <taxon>Spermatophyta</taxon>
        <taxon>Magnoliopsida</taxon>
        <taxon>eudicotyledons</taxon>
        <taxon>Gunneridae</taxon>
        <taxon>Pentapetalae</taxon>
        <taxon>asterids</taxon>
        <taxon>campanulids</taxon>
        <taxon>Asterales</taxon>
        <taxon>Asteraceae</taxon>
        <taxon>Asteroideae</taxon>
        <taxon>Anthemideae</taxon>
        <taxon>Anthemidinae</taxon>
        <taxon>Tanacetum</taxon>
    </lineage>
</organism>